<dbReference type="GO" id="GO:0046677">
    <property type="term" value="P:response to antibiotic"/>
    <property type="evidence" value="ECO:0007669"/>
    <property type="project" value="TreeGrafter"/>
</dbReference>
<name>A0A1A8T8H3_9GAMM</name>
<dbReference type="STRING" id="1792290.MSP8886_00974"/>
<feature type="domain" description="Multidrug resistance protein MdtA-like C-terminal permuted SH3" evidence="6">
    <location>
        <begin position="304"/>
        <end position="362"/>
    </location>
</feature>
<dbReference type="InterPro" id="IPR058624">
    <property type="entry name" value="MdtA-like_HH"/>
</dbReference>
<dbReference type="PANTHER" id="PTHR30158:SF3">
    <property type="entry name" value="MULTIDRUG EFFLUX PUMP SUBUNIT ACRA-RELATED"/>
    <property type="match status" value="1"/>
</dbReference>
<dbReference type="PANTHER" id="PTHR30158">
    <property type="entry name" value="ACRA/E-RELATED COMPONENT OF DRUG EFFLUX TRANSPORTER"/>
    <property type="match status" value="1"/>
</dbReference>
<evidence type="ECO:0000313" key="8">
    <source>
        <dbReference type="Proteomes" id="UP000092544"/>
    </source>
</evidence>
<dbReference type="Pfam" id="PF25876">
    <property type="entry name" value="HH_MFP_RND"/>
    <property type="match status" value="1"/>
</dbReference>
<feature type="domain" description="Multidrug resistance protein MdtA-like barrel-sandwich hybrid" evidence="4">
    <location>
        <begin position="66"/>
        <end position="207"/>
    </location>
</feature>
<dbReference type="Proteomes" id="UP000092544">
    <property type="component" value="Unassembled WGS sequence"/>
</dbReference>
<comment type="subcellular location">
    <subcellularLocation>
        <location evidence="1">Cell inner membrane</location>
        <topology evidence="1">Lipid-anchor</topology>
    </subcellularLocation>
</comment>
<dbReference type="Pfam" id="PF25967">
    <property type="entry name" value="RND-MFP_C"/>
    <property type="match status" value="1"/>
</dbReference>
<comment type="similarity">
    <text evidence="2">Belongs to the membrane fusion protein (MFP) (TC 8.A.1) family.</text>
</comment>
<reference evidence="7 8" key="1">
    <citation type="submission" date="2016-06" db="EMBL/GenBank/DDBJ databases">
        <authorList>
            <person name="Kjaerup R.B."/>
            <person name="Dalgaard T.S."/>
            <person name="Juul-Madsen H.R."/>
        </authorList>
    </citation>
    <scope>NUCLEOTIDE SEQUENCE [LARGE SCALE GENOMIC DNA]</scope>
    <source>
        <strain evidence="7 8">CECT 8886</strain>
    </source>
</reference>
<protein>
    <submittedName>
        <fullName evidence="7">Multidrug resistance protein MexA</fullName>
    </submittedName>
</protein>
<dbReference type="InterPro" id="IPR058627">
    <property type="entry name" value="MdtA-like_C"/>
</dbReference>
<dbReference type="Gene3D" id="1.10.287.470">
    <property type="entry name" value="Helix hairpin bin"/>
    <property type="match status" value="1"/>
</dbReference>
<dbReference type="EMBL" id="FLOB01000002">
    <property type="protein sequence ID" value="SBS27830.1"/>
    <property type="molecule type" value="Genomic_DNA"/>
</dbReference>
<dbReference type="GO" id="GO:0022857">
    <property type="term" value="F:transmembrane transporter activity"/>
    <property type="evidence" value="ECO:0007669"/>
    <property type="project" value="InterPro"/>
</dbReference>
<evidence type="ECO:0000259" key="5">
    <source>
        <dbReference type="Pfam" id="PF25944"/>
    </source>
</evidence>
<dbReference type="PROSITE" id="PS51257">
    <property type="entry name" value="PROKAR_LIPOPROTEIN"/>
    <property type="match status" value="1"/>
</dbReference>
<dbReference type="FunFam" id="2.40.420.20:FF:000001">
    <property type="entry name" value="Efflux RND transporter periplasmic adaptor subunit"/>
    <property type="match status" value="1"/>
</dbReference>
<dbReference type="Gene3D" id="2.40.30.170">
    <property type="match status" value="1"/>
</dbReference>
<evidence type="ECO:0000256" key="1">
    <source>
        <dbReference type="ARBA" id="ARBA00004519"/>
    </source>
</evidence>
<evidence type="ECO:0000259" key="6">
    <source>
        <dbReference type="Pfam" id="PF25967"/>
    </source>
</evidence>
<dbReference type="Gene3D" id="2.40.420.20">
    <property type="match status" value="1"/>
</dbReference>
<sequence>MLSKFKYASGALLIALFVAGCQEKATAPSGSHQGEPKVEVGVLTIEPQKNVELNIELPGRTSSSLVAEIRPQVGGIIEKRLFKAGENVKAGQVLYQLDDSSYLSTVRQSQANLESANAGLKSAELKDRRYTLLRKQNNVSQQDLDDAHVAYLEAKATQKGAEAALQNARINLSHTKITSPISGRIGISQVTVGALVTANQAGVMTTVRSLNPVYVDLAQTSLEQLKLRNLLSQPGVKKGTNKVTLVLEDGSKYSHAGVLESSEINVDESTGSVTLRAVFPNPDNVLLPGMFVRGTIHQATFDAAILVPQQAVFHDVKGNAYAYLVNGNSKIEKRFITTERAIGNEWLVTKGINAGDKVVMQGSAKIHPGSSVTTVNVHFNRETDTVSPANAATNSSSN</sequence>
<proteinExistence type="inferred from homology"/>
<dbReference type="AlphaFoldDB" id="A0A1A8T8H3"/>
<evidence type="ECO:0000313" key="7">
    <source>
        <dbReference type="EMBL" id="SBS27830.1"/>
    </source>
</evidence>
<gene>
    <name evidence="7" type="primary">mexA_1</name>
    <name evidence="7" type="ORF">MSP8886_00974</name>
</gene>
<dbReference type="InterPro" id="IPR058625">
    <property type="entry name" value="MdtA-like_BSH"/>
</dbReference>
<dbReference type="Pfam" id="PF25944">
    <property type="entry name" value="Beta-barrel_RND"/>
    <property type="match status" value="1"/>
</dbReference>
<dbReference type="RefSeq" id="WP_067013323.1">
    <property type="nucleotide sequence ID" value="NZ_FLOB01000002.1"/>
</dbReference>
<evidence type="ECO:0000256" key="2">
    <source>
        <dbReference type="ARBA" id="ARBA00009477"/>
    </source>
</evidence>
<feature type="domain" description="Multidrug resistance protein MdtA-like alpha-helical hairpin" evidence="3">
    <location>
        <begin position="107"/>
        <end position="175"/>
    </location>
</feature>
<accession>A0A1A8T8H3</accession>
<evidence type="ECO:0000259" key="3">
    <source>
        <dbReference type="Pfam" id="PF25876"/>
    </source>
</evidence>
<dbReference type="InterPro" id="IPR058626">
    <property type="entry name" value="MdtA-like_b-barrel"/>
</dbReference>
<dbReference type="NCBIfam" id="TIGR01730">
    <property type="entry name" value="RND_mfp"/>
    <property type="match status" value="1"/>
</dbReference>
<feature type="domain" description="Multidrug resistance protein MdtA-like beta-barrel" evidence="5">
    <location>
        <begin position="212"/>
        <end position="298"/>
    </location>
</feature>
<dbReference type="InterPro" id="IPR006143">
    <property type="entry name" value="RND_pump_MFP"/>
</dbReference>
<dbReference type="Gene3D" id="2.40.50.100">
    <property type="match status" value="1"/>
</dbReference>
<organism evidence="7 8">
    <name type="scientific">Marinomonas spartinae</name>
    <dbReference type="NCBI Taxonomy" id="1792290"/>
    <lineage>
        <taxon>Bacteria</taxon>
        <taxon>Pseudomonadati</taxon>
        <taxon>Pseudomonadota</taxon>
        <taxon>Gammaproteobacteria</taxon>
        <taxon>Oceanospirillales</taxon>
        <taxon>Oceanospirillaceae</taxon>
        <taxon>Marinomonas</taxon>
    </lineage>
</organism>
<evidence type="ECO:0000259" key="4">
    <source>
        <dbReference type="Pfam" id="PF25917"/>
    </source>
</evidence>
<dbReference type="Pfam" id="PF25917">
    <property type="entry name" value="BSH_RND"/>
    <property type="match status" value="1"/>
</dbReference>
<keyword evidence="8" id="KW-1185">Reference proteome</keyword>
<dbReference type="GO" id="GO:0005886">
    <property type="term" value="C:plasma membrane"/>
    <property type="evidence" value="ECO:0007669"/>
    <property type="project" value="UniProtKB-SubCell"/>
</dbReference>
<dbReference type="OrthoDB" id="9800613at2"/>
<dbReference type="SUPFAM" id="SSF111369">
    <property type="entry name" value="HlyD-like secretion proteins"/>
    <property type="match status" value="1"/>
</dbReference>